<dbReference type="InterPro" id="IPR004117">
    <property type="entry name" value="7tm6_olfct_rcpt"/>
</dbReference>
<evidence type="ECO:0000256" key="5">
    <source>
        <dbReference type="ARBA" id="ARBA00022725"/>
    </source>
</evidence>
<comment type="caution">
    <text evidence="13">Lacks conserved residue(s) required for the propagation of feature annotation.</text>
</comment>
<dbReference type="AlphaFoldDB" id="A0A6P4E895"/>
<accession>A0A6P4E895</accession>
<comment type="subunit">
    <text evidence="12">Interacts with Orco. Complexes exist early in the endomembrane system in olfactory sensory neurons (OSNs), coupling these complexes to the conserved ciliary trafficking pathway.</text>
</comment>
<organism evidence="16">
    <name type="scientific">Drosophila rhopaloa</name>
    <name type="common">Fruit fly</name>
    <dbReference type="NCBI Taxonomy" id="1041015"/>
    <lineage>
        <taxon>Eukaryota</taxon>
        <taxon>Metazoa</taxon>
        <taxon>Ecdysozoa</taxon>
        <taxon>Arthropoda</taxon>
        <taxon>Hexapoda</taxon>
        <taxon>Insecta</taxon>
        <taxon>Pterygota</taxon>
        <taxon>Neoptera</taxon>
        <taxon>Endopterygota</taxon>
        <taxon>Diptera</taxon>
        <taxon>Brachycera</taxon>
        <taxon>Muscomorpha</taxon>
        <taxon>Ephydroidea</taxon>
        <taxon>Drosophilidae</taxon>
        <taxon>Drosophila</taxon>
        <taxon>Sophophora</taxon>
    </lineage>
</organism>
<dbReference type="Pfam" id="PF02949">
    <property type="entry name" value="7tm_6"/>
    <property type="match status" value="1"/>
</dbReference>
<reference evidence="15" key="1">
    <citation type="journal article" date="2021" name="Elife">
        <title>Highly contiguous assemblies of 101 drosophilid genomes.</title>
        <authorList>
            <person name="Kim B.Y."/>
            <person name="Wang J.R."/>
            <person name="Miller D.E."/>
            <person name="Barmina O."/>
            <person name="Delaney E."/>
            <person name="Thompson A."/>
            <person name="Comeault A.A."/>
            <person name="Peede D."/>
            <person name="D'Agostino E.R."/>
            <person name="Pelaez J."/>
            <person name="Aguilar J.M."/>
            <person name="Haji D."/>
            <person name="Matsunaga T."/>
            <person name="Armstrong E.E."/>
            <person name="Zych M."/>
            <person name="Ogawa Y."/>
            <person name="Stamenkovic-Radak M."/>
            <person name="Jelic M."/>
            <person name="Veselinovic M.S."/>
            <person name="Tanaskovic M."/>
            <person name="Eric P."/>
            <person name="Gao J.J."/>
            <person name="Katoh T.K."/>
            <person name="Toda M.J."/>
            <person name="Watabe H."/>
            <person name="Watada M."/>
            <person name="Davis J.S."/>
            <person name="Moyle L.C."/>
            <person name="Manoli G."/>
            <person name="Bertolini E."/>
            <person name="Kostal V."/>
            <person name="Hawley R.S."/>
            <person name="Takahashi A."/>
            <person name="Jones C.D."/>
            <person name="Price D.K."/>
            <person name="Whiteman N."/>
            <person name="Kopp A."/>
            <person name="Matute D.R."/>
            <person name="Petrov D.A."/>
        </authorList>
    </citation>
    <scope>NUCLEOTIDE SEQUENCE [LARGE SCALE GENOMIC DNA]</scope>
</reference>
<comment type="function">
    <text evidence="10">Odorant receptor which mediates acceptance or avoidance behavior, depending on its substrates. The odorant receptor repertoire encodes a large collection of odor stimuli that vary widely in identity, intensity, and duration. May form a complex with Orco to form odorant-sensing units, providing sensitive and prolonged odorant signaling and calcium permeability.</text>
</comment>
<keyword evidence="3 13" id="KW-0716">Sensory transduction</keyword>
<name>A0A6P4E895_DRORH</name>
<evidence type="ECO:0000256" key="7">
    <source>
        <dbReference type="ARBA" id="ARBA00023136"/>
    </source>
</evidence>
<dbReference type="EnsemblMetazoa" id="XM_017115964.2">
    <property type="protein sequence ID" value="XP_016971453.1"/>
    <property type="gene ID" value="LOC108039058"/>
</dbReference>
<dbReference type="GO" id="GO:0004984">
    <property type="term" value="F:olfactory receptor activity"/>
    <property type="evidence" value="ECO:0007669"/>
    <property type="project" value="InterPro"/>
</dbReference>
<keyword evidence="5 13" id="KW-0552">Olfaction</keyword>
<reference evidence="16" key="2">
    <citation type="submission" date="2025-04" db="UniProtKB">
        <authorList>
            <consortium name="RefSeq"/>
        </authorList>
    </citation>
    <scope>IDENTIFICATION</scope>
</reference>
<dbReference type="RefSeq" id="XP_016971453.1">
    <property type="nucleotide sequence ID" value="XM_017115964.1"/>
</dbReference>
<evidence type="ECO:0000313" key="15">
    <source>
        <dbReference type="Proteomes" id="UP001652680"/>
    </source>
</evidence>
<evidence type="ECO:0000313" key="14">
    <source>
        <dbReference type="EnsemblMetazoa" id="XP_016971453.1"/>
    </source>
</evidence>
<dbReference type="GO" id="GO:0005549">
    <property type="term" value="F:odorant binding"/>
    <property type="evidence" value="ECO:0007669"/>
    <property type="project" value="InterPro"/>
</dbReference>
<keyword evidence="8 13" id="KW-0675">Receptor</keyword>
<evidence type="ECO:0000256" key="4">
    <source>
        <dbReference type="ARBA" id="ARBA00022692"/>
    </source>
</evidence>
<dbReference type="GO" id="GO:0007165">
    <property type="term" value="P:signal transduction"/>
    <property type="evidence" value="ECO:0007669"/>
    <property type="project" value="UniProtKB-KW"/>
</dbReference>
<evidence type="ECO:0000313" key="16">
    <source>
        <dbReference type="RefSeq" id="XP_016971453.1"/>
    </source>
</evidence>
<evidence type="ECO:0000256" key="12">
    <source>
        <dbReference type="ARBA" id="ARBA00038679"/>
    </source>
</evidence>
<keyword evidence="15" id="KW-1185">Reference proteome</keyword>
<keyword evidence="7 13" id="KW-0472">Membrane</keyword>
<dbReference type="OrthoDB" id="5846619at2759"/>
<evidence type="ECO:0000256" key="1">
    <source>
        <dbReference type="ARBA" id="ARBA00004651"/>
    </source>
</evidence>
<dbReference type="PANTHER" id="PTHR21137">
    <property type="entry name" value="ODORANT RECEPTOR"/>
    <property type="match status" value="1"/>
</dbReference>
<keyword evidence="9 13" id="KW-0807">Transducer</keyword>
<comment type="subcellular location">
    <subcellularLocation>
        <location evidence="1 13">Cell membrane</location>
        <topology evidence="1 13">Multi-pass membrane protein</topology>
    </subcellularLocation>
</comment>
<evidence type="ECO:0000256" key="11">
    <source>
        <dbReference type="ARBA" id="ARBA00037946"/>
    </source>
</evidence>
<dbReference type="GeneID" id="108039058"/>
<evidence type="ECO:0000256" key="10">
    <source>
        <dbReference type="ARBA" id="ARBA00037764"/>
    </source>
</evidence>
<proteinExistence type="inferred from homology"/>
<comment type="similarity">
    <text evidence="11">Belongs to the insect chemoreceptor superfamily. Heteromeric odorant receptor channel (TC 1.A.69) family. Or2a subfamily.</text>
</comment>
<reference evidence="14" key="3">
    <citation type="submission" date="2025-05" db="UniProtKB">
        <authorList>
            <consortium name="EnsemblMetazoa"/>
        </authorList>
    </citation>
    <scope>IDENTIFICATION</scope>
</reference>
<evidence type="ECO:0000256" key="3">
    <source>
        <dbReference type="ARBA" id="ARBA00022606"/>
    </source>
</evidence>
<evidence type="ECO:0000256" key="13">
    <source>
        <dbReference type="RuleBase" id="RU351113"/>
    </source>
</evidence>
<protein>
    <recommendedName>
        <fullName evidence="13">Odorant receptor</fullName>
    </recommendedName>
</protein>
<evidence type="ECO:0000256" key="9">
    <source>
        <dbReference type="ARBA" id="ARBA00023224"/>
    </source>
</evidence>
<keyword evidence="6 13" id="KW-1133">Transmembrane helix</keyword>
<gene>
    <name evidence="16" type="primary">LOC108039058</name>
    <name evidence="14" type="synonym">108039058</name>
</gene>
<feature type="transmembrane region" description="Helical" evidence="13">
    <location>
        <begin position="43"/>
        <end position="65"/>
    </location>
</feature>
<keyword evidence="4 13" id="KW-0812">Transmembrane</keyword>
<dbReference type="Proteomes" id="UP001652680">
    <property type="component" value="Unassembled WGS sequence"/>
</dbReference>
<evidence type="ECO:0000256" key="6">
    <source>
        <dbReference type="ARBA" id="ARBA00022989"/>
    </source>
</evidence>
<sequence>MNQDQVAAKDFYKYQVWYFQILGVWRLPIWAKAQQRRFQDIRFAFILVILCIMLLLFALALMKSISQVREILKVFFMFATEISCMTKLLHLKLKSQKLAGLVEMMLSSKLAVKTEQERQILESSRKAVVHMRNFYGIMSFGTASLILLVPCFDNFEELPLTMFEVCSIQGRICYWLQYLFHSICLLPTCVLNITYDSVAFSLLCFLKVQLQMLVLRLEKMGPVTDPRDNERIAGELRECAAYYNNIVQFKDLVELFIKVPGSVQLMCSVLVLISNLYDMSTMSIADGDAIFMAKTSIYQLVMLWQIFIICYASNEVTVQSSRLCHSIYSSQWTGWNRSNRRIVLLMMQRFNSPIILRTFNPTFIFSLEAFGSIVNCSYSYFALLKRVNS</sequence>
<dbReference type="PANTHER" id="PTHR21137:SF37">
    <property type="entry name" value="ODORANT RECEPTOR 46A, ISOFORM B-RELATED"/>
    <property type="match status" value="1"/>
</dbReference>
<evidence type="ECO:0000256" key="8">
    <source>
        <dbReference type="ARBA" id="ARBA00023170"/>
    </source>
</evidence>
<keyword evidence="2" id="KW-1003">Cell membrane</keyword>
<evidence type="ECO:0000256" key="2">
    <source>
        <dbReference type="ARBA" id="ARBA00022475"/>
    </source>
</evidence>
<dbReference type="GO" id="GO:0005886">
    <property type="term" value="C:plasma membrane"/>
    <property type="evidence" value="ECO:0007669"/>
    <property type="project" value="UniProtKB-SubCell"/>
</dbReference>